<protein>
    <recommendedName>
        <fullName evidence="6">Ribosomal processing cysteine protease Prp</fullName>
    </recommendedName>
</protein>
<keyword evidence="4" id="KW-0788">Thiol protease</keyword>
<evidence type="ECO:0000256" key="4">
    <source>
        <dbReference type="ARBA" id="ARBA00022807"/>
    </source>
</evidence>
<evidence type="ECO:0000256" key="3">
    <source>
        <dbReference type="ARBA" id="ARBA00022801"/>
    </source>
</evidence>
<dbReference type="InterPro" id="IPR007422">
    <property type="entry name" value="Peptidase_Prp"/>
</dbReference>
<evidence type="ECO:0000256" key="2">
    <source>
        <dbReference type="ARBA" id="ARBA00022670"/>
    </source>
</evidence>
<evidence type="ECO:0000313" key="7">
    <source>
        <dbReference type="EMBL" id="AHH03790.1"/>
    </source>
</evidence>
<evidence type="ECO:0000256" key="1">
    <source>
        <dbReference type="ARBA" id="ARBA00022517"/>
    </source>
</evidence>
<evidence type="ECO:0000256" key="5">
    <source>
        <dbReference type="ARBA" id="ARBA00044503"/>
    </source>
</evidence>
<dbReference type="InterPro" id="IPR036764">
    <property type="entry name" value="Peptidase_Prp_sf"/>
</dbReference>
<organism evidence="7 8">
    <name type="scientific">Borrelia nietonii YOR</name>
    <dbReference type="NCBI Taxonomy" id="1293576"/>
    <lineage>
        <taxon>Bacteria</taxon>
        <taxon>Pseudomonadati</taxon>
        <taxon>Spirochaetota</taxon>
        <taxon>Spirochaetia</taxon>
        <taxon>Spirochaetales</taxon>
        <taxon>Borreliaceae</taxon>
        <taxon>Borrelia</taxon>
        <taxon>Borrelia nietonii</taxon>
    </lineage>
</organism>
<name>A0ABM5PI22_9SPIR</name>
<dbReference type="RefSeq" id="WP_025400082.1">
    <property type="nucleotide sequence ID" value="NZ_CP004146.1"/>
</dbReference>
<reference evidence="7" key="1">
    <citation type="submission" date="2013-02" db="EMBL/GenBank/DDBJ databases">
        <title>Comparative genomics of Borrelia species.</title>
        <authorList>
            <person name="Schwan T.G."/>
            <person name="Raffel S.J."/>
            <person name="Porcella S.F."/>
        </authorList>
    </citation>
    <scope>NUCLEOTIDE SEQUENCE [LARGE SCALE GENOMIC DNA]</scope>
    <source>
        <strain evidence="7">YOR</strain>
    </source>
</reference>
<evidence type="ECO:0000256" key="6">
    <source>
        <dbReference type="ARBA" id="ARBA00044538"/>
    </source>
</evidence>
<keyword evidence="2" id="KW-0645">Protease</keyword>
<dbReference type="Pfam" id="PF04327">
    <property type="entry name" value="Peptidase_Prp"/>
    <property type="match status" value="1"/>
</dbReference>
<evidence type="ECO:0000313" key="8">
    <source>
        <dbReference type="Proteomes" id="UP000019269"/>
    </source>
</evidence>
<dbReference type="Proteomes" id="UP000019269">
    <property type="component" value="Chromosome"/>
</dbReference>
<sequence length="111" mass="12886">MINVLIKTRNDIIIYILANGHASRGSNYINIVCSSFSFILRTFLSVLDYEKEDFIVDNSLRGCLEFKASFRSLDKQSLFYYSKFLIQGVKDLCFEYPYDIKLILEETSGNK</sequence>
<comment type="similarity">
    <text evidence="5">Belongs to the Prp family.</text>
</comment>
<proteinExistence type="inferred from homology"/>
<dbReference type="EMBL" id="CP004146">
    <property type="protein sequence ID" value="AHH03790.1"/>
    <property type="molecule type" value="Genomic_DNA"/>
</dbReference>
<dbReference type="NCBIfam" id="NF011123">
    <property type="entry name" value="PRK14553.1-3"/>
    <property type="match status" value="1"/>
</dbReference>
<accession>A0ABM5PI22</accession>
<gene>
    <name evidence="7" type="ORF">BHY_0839</name>
</gene>
<dbReference type="Gene3D" id="3.30.70.1490">
    <property type="entry name" value="Cysteine protease Prp"/>
    <property type="match status" value="1"/>
</dbReference>
<keyword evidence="8" id="KW-1185">Reference proteome</keyword>
<keyword evidence="3" id="KW-0378">Hydrolase</keyword>
<dbReference type="SUPFAM" id="SSF118010">
    <property type="entry name" value="TM1457-like"/>
    <property type="match status" value="1"/>
</dbReference>
<keyword evidence="1" id="KW-0690">Ribosome biogenesis</keyword>